<keyword evidence="2" id="KW-1185">Reference proteome</keyword>
<dbReference type="InterPro" id="IPR039989">
    <property type="entry name" value="NUDT9"/>
</dbReference>
<dbReference type="PANTHER" id="PTHR13030">
    <property type="entry name" value="NUDIX HYDROLASE"/>
    <property type="match status" value="1"/>
</dbReference>
<name>A0A3M7PEI1_BRAPC</name>
<keyword evidence="1" id="KW-0378">Hydrolase</keyword>
<organism evidence="1 2">
    <name type="scientific">Brachionus plicatilis</name>
    <name type="common">Marine rotifer</name>
    <name type="synonym">Brachionus muelleri</name>
    <dbReference type="NCBI Taxonomy" id="10195"/>
    <lineage>
        <taxon>Eukaryota</taxon>
        <taxon>Metazoa</taxon>
        <taxon>Spiralia</taxon>
        <taxon>Gnathifera</taxon>
        <taxon>Rotifera</taxon>
        <taxon>Eurotatoria</taxon>
        <taxon>Monogononta</taxon>
        <taxon>Pseudotrocha</taxon>
        <taxon>Ploima</taxon>
        <taxon>Brachionidae</taxon>
        <taxon>Brachionus</taxon>
    </lineage>
</organism>
<dbReference type="EC" id="3.6.1.13" evidence="1"/>
<dbReference type="PANTHER" id="PTHR13030:SF8">
    <property type="entry name" value="ADP-RIBOSE PYROPHOSPHATASE, MITOCHONDRIAL"/>
    <property type="match status" value="1"/>
</dbReference>
<dbReference type="GO" id="GO:0047631">
    <property type="term" value="F:ADP-ribose diphosphatase activity"/>
    <property type="evidence" value="ECO:0007669"/>
    <property type="project" value="UniProtKB-EC"/>
</dbReference>
<protein>
    <submittedName>
        <fullName evidence="1">Transient receptor potential cation channel subfamily M member 2</fullName>
        <ecNumber evidence="1">3.6.1.13</ecNumber>
    </submittedName>
</protein>
<dbReference type="OrthoDB" id="6407317at2759"/>
<dbReference type="STRING" id="10195.A0A3M7PEI1"/>
<gene>
    <name evidence="1" type="ORF">BpHYR1_031759</name>
</gene>
<reference evidence="1 2" key="1">
    <citation type="journal article" date="2018" name="Sci. Rep.">
        <title>Genomic signatures of local adaptation to the degree of environmental predictability in rotifers.</title>
        <authorList>
            <person name="Franch-Gras L."/>
            <person name="Hahn C."/>
            <person name="Garcia-Roger E.M."/>
            <person name="Carmona M.J."/>
            <person name="Serra M."/>
            <person name="Gomez A."/>
        </authorList>
    </citation>
    <scope>NUCLEOTIDE SEQUENCE [LARGE SCALE GENOMIC DNA]</scope>
    <source>
        <strain evidence="1">HYR1</strain>
    </source>
</reference>
<dbReference type="Proteomes" id="UP000276133">
    <property type="component" value="Unassembled WGS sequence"/>
</dbReference>
<proteinExistence type="predicted"/>
<comment type="caution">
    <text evidence="1">The sequence shown here is derived from an EMBL/GenBank/DDBJ whole genome shotgun (WGS) entry which is preliminary data.</text>
</comment>
<accession>A0A3M7PEI1</accession>
<keyword evidence="1" id="KW-0675">Receptor</keyword>
<sequence length="304" mass="35969">MDPSYYFPSDYQKLRTTDYVYFIKPEPPESSNLNFDQETDFLSKARLKKYLPKRWFTEDKMALFYQKDYFDKTPYVDKPIGPYPDIPECYKVSFEDETRRSFYTNIVSVNTNDGLRFIINPSGPTGLRGRGVLEKWGVNHLVHLVITRWKKNAQFCACVHSKDMRPILETIVFKCTDKKEIMDGTEAYFLPNSSYKFGTDNMYQICAKKICEIFPEITNDIIEKILTNTKRVYYGYLDDKRNTDNAWIETQCFNFHDESELLNNLQIDNQKKNYEWKIVDSNENYFTGLSKLLNRATKYNGAHF</sequence>
<dbReference type="EMBL" id="REGN01011372">
    <property type="protein sequence ID" value="RMZ97511.1"/>
    <property type="molecule type" value="Genomic_DNA"/>
</dbReference>
<evidence type="ECO:0000313" key="2">
    <source>
        <dbReference type="Proteomes" id="UP000276133"/>
    </source>
</evidence>
<evidence type="ECO:0000313" key="1">
    <source>
        <dbReference type="EMBL" id="RMZ97511.1"/>
    </source>
</evidence>
<dbReference type="AlphaFoldDB" id="A0A3M7PEI1"/>
<dbReference type="Gene3D" id="3.90.79.10">
    <property type="entry name" value="Nucleoside Triphosphate Pyrophosphohydrolase"/>
    <property type="match status" value="1"/>
</dbReference>